<dbReference type="InterPro" id="IPR007410">
    <property type="entry name" value="LpqE-like"/>
</dbReference>
<protein>
    <submittedName>
        <fullName evidence="2">Copper chaperone PCu(A)C</fullName>
    </submittedName>
</protein>
<feature type="region of interest" description="Disordered" evidence="1">
    <location>
        <begin position="164"/>
        <end position="197"/>
    </location>
</feature>
<name>A0A6P1YHW5_9HYPH</name>
<accession>A0A6P1YHW5</accession>
<evidence type="ECO:0000256" key="1">
    <source>
        <dbReference type="SAM" id="MobiDB-lite"/>
    </source>
</evidence>
<dbReference type="RefSeq" id="WP_163073936.1">
    <property type="nucleotide sequence ID" value="NZ_CP048630.1"/>
</dbReference>
<dbReference type="AlphaFoldDB" id="A0A6P1YHW5"/>
<organism evidence="2 3">
    <name type="scientific">Ancylobacter pratisalsi</name>
    <dbReference type="NCBI Taxonomy" id="1745854"/>
    <lineage>
        <taxon>Bacteria</taxon>
        <taxon>Pseudomonadati</taxon>
        <taxon>Pseudomonadota</taxon>
        <taxon>Alphaproteobacteria</taxon>
        <taxon>Hyphomicrobiales</taxon>
        <taxon>Xanthobacteraceae</taxon>
        <taxon>Ancylobacter</taxon>
    </lineage>
</organism>
<evidence type="ECO:0000313" key="2">
    <source>
        <dbReference type="EMBL" id="QIB32849.1"/>
    </source>
</evidence>
<reference evidence="2 3" key="1">
    <citation type="submission" date="2020-02" db="EMBL/GenBank/DDBJ databases">
        <authorList>
            <person name="Li G."/>
        </authorList>
    </citation>
    <scope>NUCLEOTIDE SEQUENCE [LARGE SCALE GENOMIC DNA]</scope>
    <source>
        <strain evidence="2 3">DSM 102029</strain>
    </source>
</reference>
<dbReference type="Gene3D" id="2.60.40.1890">
    <property type="entry name" value="PCu(A)C copper chaperone"/>
    <property type="match status" value="1"/>
</dbReference>
<dbReference type="PANTHER" id="PTHR36302:SF1">
    <property type="entry name" value="COPPER CHAPERONE PCU(A)C"/>
    <property type="match status" value="1"/>
</dbReference>
<dbReference type="SUPFAM" id="SSF110087">
    <property type="entry name" value="DR1885-like metal-binding protein"/>
    <property type="match status" value="1"/>
</dbReference>
<dbReference type="InterPro" id="IPR036182">
    <property type="entry name" value="PCuAC_sf"/>
</dbReference>
<proteinExistence type="predicted"/>
<dbReference type="EMBL" id="CP048630">
    <property type="protein sequence ID" value="QIB32849.1"/>
    <property type="molecule type" value="Genomic_DNA"/>
</dbReference>
<dbReference type="InterPro" id="IPR058248">
    <property type="entry name" value="Lxx211020-like"/>
</dbReference>
<evidence type="ECO:0000313" key="3">
    <source>
        <dbReference type="Proteomes" id="UP000464751"/>
    </source>
</evidence>
<gene>
    <name evidence="2" type="ORF">G3A50_03330</name>
</gene>
<dbReference type="Pfam" id="PF04314">
    <property type="entry name" value="PCuAC"/>
    <property type="match status" value="1"/>
</dbReference>
<dbReference type="PANTHER" id="PTHR36302">
    <property type="entry name" value="BLR7088 PROTEIN"/>
    <property type="match status" value="1"/>
</dbReference>
<dbReference type="KEGG" id="apra:G3A50_03330"/>
<sequence>MLRHAFSRILGHTEDRIGLAILLAALALFVAQPAFAHGFKIGALEIGHPWARMTPAGAKVGGGYLSVTNKGTTPDTLVSATAEVADHAEIHEMSVTDGVMKMRMLKDGVVIPAGGEIKLAPGGFHLMLIGLKQPLKQGETFKGTLTFEKAGTVDVVFKIEGMGGPKASEGSMDGAGHDAHSGHEGTSAPMTMPMPSN</sequence>
<keyword evidence="3" id="KW-1185">Reference proteome</keyword>
<dbReference type="Proteomes" id="UP000464751">
    <property type="component" value="Chromosome"/>
</dbReference>